<accession>A0A0F9ENY6</accession>
<gene>
    <name evidence="1" type="ORF">LCGC14_2051850</name>
</gene>
<sequence length="451" mass="51486">LKEKKAELYQSGDRSLMIAPLIYKGQCIGILKLGSPEPGDFGPLDEMVMNHIQPIFSLAIKKALDDLDHQVQSVIKENCTAIHPTVEWRFRKAAFQHLENFRRGETLQMPSIVFKDVYPLYGISDIRGSTNERNRAIQKDLSEHLELALKALKLAHKARPILVLKELSSRVEQQIEQIEKGLGSGDELSVVKFISSEVESIFSHMRGFGPKVLRAIEKYESAIDPGLGSVYRFRKDFEESVSLLNNKLALYLDQEDAETQQIFPHYFERHRTDGIDYLIYMGTSLMEKGDFNDLYLENLRLWQIKVAAGIAWHTEQLKASLKVPLDTAHLILVQNAPLSIRFRFDEKRFDVDGAYDIRHEIIKSRLDKAVVKGSKERLTQPGKIAIVYSHPEEALEMRRHIDFLKAEGYLTGKLENLELEPLPGVDGLRSLRIGVNLESQVLSQRIKQMAI</sequence>
<dbReference type="SUPFAM" id="SSF55781">
    <property type="entry name" value="GAF domain-like"/>
    <property type="match status" value="1"/>
</dbReference>
<organism evidence="1">
    <name type="scientific">marine sediment metagenome</name>
    <dbReference type="NCBI Taxonomy" id="412755"/>
    <lineage>
        <taxon>unclassified sequences</taxon>
        <taxon>metagenomes</taxon>
        <taxon>ecological metagenomes</taxon>
    </lineage>
</organism>
<comment type="caution">
    <text evidence="1">The sequence shown here is derived from an EMBL/GenBank/DDBJ whole genome shotgun (WGS) entry which is preliminary data.</text>
</comment>
<proteinExistence type="predicted"/>
<evidence type="ECO:0008006" key="2">
    <source>
        <dbReference type="Google" id="ProtNLM"/>
    </source>
</evidence>
<feature type="non-terminal residue" evidence="1">
    <location>
        <position position="1"/>
    </location>
</feature>
<name>A0A0F9ENY6_9ZZZZ</name>
<evidence type="ECO:0000313" key="1">
    <source>
        <dbReference type="EMBL" id="KKL75744.1"/>
    </source>
</evidence>
<dbReference type="Gene3D" id="3.30.450.40">
    <property type="match status" value="1"/>
</dbReference>
<reference evidence="1" key="1">
    <citation type="journal article" date="2015" name="Nature">
        <title>Complex archaea that bridge the gap between prokaryotes and eukaryotes.</title>
        <authorList>
            <person name="Spang A."/>
            <person name="Saw J.H."/>
            <person name="Jorgensen S.L."/>
            <person name="Zaremba-Niedzwiedzka K."/>
            <person name="Martijn J."/>
            <person name="Lind A.E."/>
            <person name="van Eijk R."/>
            <person name="Schleper C."/>
            <person name="Guy L."/>
            <person name="Ettema T.J."/>
        </authorList>
    </citation>
    <scope>NUCLEOTIDE SEQUENCE</scope>
</reference>
<protein>
    <recommendedName>
        <fullName evidence="2">GAF domain-containing protein</fullName>
    </recommendedName>
</protein>
<dbReference type="InterPro" id="IPR029016">
    <property type="entry name" value="GAF-like_dom_sf"/>
</dbReference>
<dbReference type="AlphaFoldDB" id="A0A0F9ENY6"/>
<dbReference type="EMBL" id="LAZR01024263">
    <property type="protein sequence ID" value="KKL75744.1"/>
    <property type="molecule type" value="Genomic_DNA"/>
</dbReference>